<dbReference type="GO" id="GO:0046513">
    <property type="term" value="P:ceramide biosynthetic process"/>
    <property type="evidence" value="ECO:0007669"/>
    <property type="project" value="InterPro"/>
</dbReference>
<evidence type="ECO:0000313" key="10">
    <source>
        <dbReference type="EMBL" id="ETS73922.1"/>
    </source>
</evidence>
<dbReference type="HOGENOM" id="CLU_028277_2_2_1"/>
<dbReference type="OMA" id="KFFHLSY"/>
<keyword evidence="5 6" id="KW-0472">Membrane</keyword>
<feature type="transmembrane region" description="Helical" evidence="8">
    <location>
        <begin position="95"/>
        <end position="112"/>
    </location>
</feature>
<dbReference type="RefSeq" id="XP_007840560.1">
    <property type="nucleotide sequence ID" value="XM_007842369.1"/>
</dbReference>
<dbReference type="GO" id="GO:0016020">
    <property type="term" value="C:membrane"/>
    <property type="evidence" value="ECO:0007669"/>
    <property type="project" value="UniProtKB-SubCell"/>
</dbReference>
<feature type="region of interest" description="Disordered" evidence="7">
    <location>
        <begin position="1"/>
        <end position="61"/>
    </location>
</feature>
<feature type="compositionally biased region" description="Low complexity" evidence="7">
    <location>
        <begin position="42"/>
        <end position="56"/>
    </location>
</feature>
<keyword evidence="11" id="KW-1185">Reference proteome</keyword>
<name>W3WL88_PESFW</name>
<dbReference type="InterPro" id="IPR016439">
    <property type="entry name" value="Lag1/Lac1-like"/>
</dbReference>
<feature type="transmembrane region" description="Helical" evidence="8">
    <location>
        <begin position="258"/>
        <end position="276"/>
    </location>
</feature>
<organism evidence="10 11">
    <name type="scientific">Pestalotiopsis fici (strain W106-1 / CGMCC3.15140)</name>
    <dbReference type="NCBI Taxonomy" id="1229662"/>
    <lineage>
        <taxon>Eukaryota</taxon>
        <taxon>Fungi</taxon>
        <taxon>Dikarya</taxon>
        <taxon>Ascomycota</taxon>
        <taxon>Pezizomycotina</taxon>
        <taxon>Sordariomycetes</taxon>
        <taxon>Xylariomycetidae</taxon>
        <taxon>Amphisphaeriales</taxon>
        <taxon>Sporocadaceae</taxon>
        <taxon>Pestalotiopsis</taxon>
    </lineage>
</organism>
<feature type="transmembrane region" description="Helical" evidence="8">
    <location>
        <begin position="186"/>
        <end position="204"/>
    </location>
</feature>
<dbReference type="Pfam" id="PF03798">
    <property type="entry name" value="TRAM_LAG1_CLN8"/>
    <property type="match status" value="1"/>
</dbReference>
<evidence type="ECO:0000256" key="6">
    <source>
        <dbReference type="PROSITE-ProRule" id="PRU00205"/>
    </source>
</evidence>
<feature type="compositionally biased region" description="Polar residues" evidence="7">
    <location>
        <begin position="1"/>
        <end position="20"/>
    </location>
</feature>
<dbReference type="SMART" id="SM00724">
    <property type="entry name" value="TLC"/>
    <property type="match status" value="1"/>
</dbReference>
<dbReference type="PANTHER" id="PTHR12560">
    <property type="entry name" value="LONGEVITY ASSURANCE FACTOR 1 LAG1"/>
    <property type="match status" value="1"/>
</dbReference>
<evidence type="ECO:0000256" key="8">
    <source>
        <dbReference type="SAM" id="Phobius"/>
    </source>
</evidence>
<dbReference type="KEGG" id="pfy:PFICI_13788"/>
<dbReference type="InterPro" id="IPR006634">
    <property type="entry name" value="TLC-dom"/>
</dbReference>
<comment type="similarity">
    <text evidence="2">Belongs to the sphingosine N-acyltransferase family.</text>
</comment>
<keyword evidence="3 6" id="KW-0812">Transmembrane</keyword>
<evidence type="ECO:0000256" key="2">
    <source>
        <dbReference type="ARBA" id="ARBA00009808"/>
    </source>
</evidence>
<dbReference type="PROSITE" id="PS50922">
    <property type="entry name" value="TLC"/>
    <property type="match status" value="1"/>
</dbReference>
<protein>
    <recommendedName>
        <fullName evidence="9">TLC domain-containing protein</fullName>
    </recommendedName>
</protein>
<feature type="domain" description="TLC" evidence="9">
    <location>
        <begin position="180"/>
        <end position="417"/>
    </location>
</feature>
<sequence>MDDSSHNAPNVEQVAQQLPNSSPPSPTIEQPKPAENQHLRAPVRPSVQSRNSSNSSMNGPLYMQNSNNKVFIRRVRRKGDGPLKSLSRWFLENQFGFSFNLIALLFLTHMLMPKARPYTTRFFTLSHYDAESGLYTTGPGDNYFIAFCIVLFTGLRAGCMENVLAPLAKLWGISKKKDMTRFAEQAWLLTYYLIFWPLGFYLYYKSPYYLNLKELWMNWPIREVDGVMKAYMLAQWAFWLQQVLVIHIEERRKDHWQMLTHHFLTIGLIAASYAYHQTRVGHLILVLMDIVDLFFPLAKCLKYLGFTTACDMTFGLFVVSWFLARHVAYLAVCWSIYADIPRYINLGCYRGLGKDLVGPFSAPEGFSHLLEPFRDPAGTVCFDEGIAGGFLSVLLVLQVITLSWFYLIVRLVIRVLQGGNADDPRSDDEAGEEEEEEYEYEEAQPLEEEVGVEAIDLKGWERRAGVKRVATSSGVNLPGHSDRKELLGRIGCEKQVE</sequence>
<dbReference type="Proteomes" id="UP000030651">
    <property type="component" value="Unassembled WGS sequence"/>
</dbReference>
<feature type="transmembrane region" description="Helical" evidence="8">
    <location>
        <begin position="386"/>
        <end position="409"/>
    </location>
</feature>
<dbReference type="STRING" id="1229662.W3WL88"/>
<evidence type="ECO:0000256" key="1">
    <source>
        <dbReference type="ARBA" id="ARBA00004141"/>
    </source>
</evidence>
<dbReference type="EMBL" id="KI912120">
    <property type="protein sequence ID" value="ETS73922.1"/>
    <property type="molecule type" value="Genomic_DNA"/>
</dbReference>
<feature type="region of interest" description="Disordered" evidence="7">
    <location>
        <begin position="420"/>
        <end position="444"/>
    </location>
</feature>
<dbReference type="OrthoDB" id="537032at2759"/>
<proteinExistence type="inferred from homology"/>
<accession>W3WL88</accession>
<evidence type="ECO:0000259" key="9">
    <source>
        <dbReference type="PROSITE" id="PS50922"/>
    </source>
</evidence>
<evidence type="ECO:0000313" key="11">
    <source>
        <dbReference type="Proteomes" id="UP000030651"/>
    </source>
</evidence>
<dbReference type="AlphaFoldDB" id="W3WL88"/>
<evidence type="ECO:0000256" key="7">
    <source>
        <dbReference type="SAM" id="MobiDB-lite"/>
    </source>
</evidence>
<evidence type="ECO:0000256" key="4">
    <source>
        <dbReference type="ARBA" id="ARBA00022989"/>
    </source>
</evidence>
<evidence type="ECO:0000256" key="5">
    <source>
        <dbReference type="ARBA" id="ARBA00023136"/>
    </source>
</evidence>
<feature type="transmembrane region" description="Helical" evidence="8">
    <location>
        <begin position="143"/>
        <end position="165"/>
    </location>
</feature>
<comment type="subcellular location">
    <subcellularLocation>
        <location evidence="1">Membrane</location>
        <topology evidence="1">Multi-pass membrane protein</topology>
    </subcellularLocation>
</comment>
<dbReference type="GO" id="GO:0050291">
    <property type="term" value="F:sphingosine N-acyltransferase activity"/>
    <property type="evidence" value="ECO:0007669"/>
    <property type="project" value="InterPro"/>
</dbReference>
<dbReference type="GeneID" id="19278801"/>
<reference evidence="11" key="1">
    <citation type="journal article" date="2015" name="BMC Genomics">
        <title>Genomic and transcriptomic analysis of the endophytic fungus Pestalotiopsis fici reveals its lifestyle and high potential for synthesis of natural products.</title>
        <authorList>
            <person name="Wang X."/>
            <person name="Zhang X."/>
            <person name="Liu L."/>
            <person name="Xiang M."/>
            <person name="Wang W."/>
            <person name="Sun X."/>
            <person name="Che Y."/>
            <person name="Guo L."/>
            <person name="Liu G."/>
            <person name="Guo L."/>
            <person name="Wang C."/>
            <person name="Yin W.B."/>
            <person name="Stadler M."/>
            <person name="Zhang X."/>
            <person name="Liu X."/>
        </authorList>
    </citation>
    <scope>NUCLEOTIDE SEQUENCE [LARGE SCALE GENOMIC DNA]</scope>
    <source>
        <strain evidence="11">W106-1 / CGMCC3.15140</strain>
    </source>
</reference>
<gene>
    <name evidence="10" type="ORF">PFICI_13788</name>
</gene>
<dbReference type="InParanoid" id="W3WL88"/>
<keyword evidence="4 8" id="KW-1133">Transmembrane helix</keyword>
<feature type="compositionally biased region" description="Acidic residues" evidence="7">
    <location>
        <begin position="429"/>
        <end position="444"/>
    </location>
</feature>
<feature type="transmembrane region" description="Helical" evidence="8">
    <location>
        <begin position="313"/>
        <end position="337"/>
    </location>
</feature>
<evidence type="ECO:0000256" key="3">
    <source>
        <dbReference type="ARBA" id="ARBA00022692"/>
    </source>
</evidence>
<dbReference type="eggNOG" id="KOG1607">
    <property type="taxonomic scope" value="Eukaryota"/>
</dbReference>
<dbReference type="PANTHER" id="PTHR12560:SF0">
    <property type="entry name" value="LD18904P"/>
    <property type="match status" value="1"/>
</dbReference>